<feature type="transmembrane region" description="Helical" evidence="6">
    <location>
        <begin position="75"/>
        <end position="96"/>
    </location>
</feature>
<keyword evidence="9" id="KW-1185">Reference proteome</keyword>
<keyword evidence="4 6" id="KW-1133">Transmembrane helix</keyword>
<feature type="transmembrane region" description="Helical" evidence="6">
    <location>
        <begin position="271"/>
        <end position="293"/>
    </location>
</feature>
<dbReference type="RefSeq" id="WP_127681012.1">
    <property type="nucleotide sequence ID" value="NZ_SACM01000001.1"/>
</dbReference>
<dbReference type="SUPFAM" id="SSF103481">
    <property type="entry name" value="Multidrug resistance efflux transporter EmrE"/>
    <property type="match status" value="2"/>
</dbReference>
<evidence type="ECO:0000313" key="9">
    <source>
        <dbReference type="Proteomes" id="UP000288587"/>
    </source>
</evidence>
<dbReference type="InterPro" id="IPR037185">
    <property type="entry name" value="EmrE-like"/>
</dbReference>
<feature type="transmembrane region" description="Helical" evidence="6">
    <location>
        <begin position="128"/>
        <end position="150"/>
    </location>
</feature>
<dbReference type="AlphaFoldDB" id="A0A437LRW7"/>
<feature type="transmembrane region" description="Helical" evidence="6">
    <location>
        <begin position="183"/>
        <end position="203"/>
    </location>
</feature>
<proteinExistence type="predicted"/>
<evidence type="ECO:0000256" key="2">
    <source>
        <dbReference type="ARBA" id="ARBA00022475"/>
    </source>
</evidence>
<reference evidence="8 9" key="1">
    <citation type="submission" date="2019-01" db="EMBL/GenBank/DDBJ databases">
        <authorList>
            <person name="Chen W.-M."/>
        </authorList>
    </citation>
    <scope>NUCLEOTIDE SEQUENCE [LARGE SCALE GENOMIC DNA]</scope>
    <source>
        <strain evidence="8 9">CCP-18</strain>
    </source>
</reference>
<evidence type="ECO:0000256" key="5">
    <source>
        <dbReference type="ARBA" id="ARBA00023136"/>
    </source>
</evidence>
<feature type="transmembrane region" description="Helical" evidence="6">
    <location>
        <begin position="209"/>
        <end position="231"/>
    </location>
</feature>
<dbReference type="GO" id="GO:0005886">
    <property type="term" value="C:plasma membrane"/>
    <property type="evidence" value="ECO:0007669"/>
    <property type="project" value="UniProtKB-SubCell"/>
</dbReference>
<feature type="domain" description="EamA" evidence="7">
    <location>
        <begin position="7"/>
        <end position="144"/>
    </location>
</feature>
<feature type="transmembrane region" description="Helical" evidence="6">
    <location>
        <begin position="156"/>
        <end position="176"/>
    </location>
</feature>
<accession>A0A437LRW7</accession>
<organism evidence="8 9">
    <name type="scientific">Inhella crocodyli</name>
    <dbReference type="NCBI Taxonomy" id="2499851"/>
    <lineage>
        <taxon>Bacteria</taxon>
        <taxon>Pseudomonadati</taxon>
        <taxon>Pseudomonadota</taxon>
        <taxon>Betaproteobacteria</taxon>
        <taxon>Burkholderiales</taxon>
        <taxon>Sphaerotilaceae</taxon>
        <taxon>Inhella</taxon>
    </lineage>
</organism>
<feature type="transmembrane region" description="Helical" evidence="6">
    <location>
        <begin position="35"/>
        <end position="54"/>
    </location>
</feature>
<keyword evidence="3 6" id="KW-0812">Transmembrane</keyword>
<protein>
    <submittedName>
        <fullName evidence="8">DMT family transporter</fullName>
    </submittedName>
</protein>
<feature type="domain" description="EamA" evidence="7">
    <location>
        <begin position="153"/>
        <end position="286"/>
    </location>
</feature>
<dbReference type="PANTHER" id="PTHR42920:SF5">
    <property type="entry name" value="EAMA DOMAIN-CONTAINING PROTEIN"/>
    <property type="match status" value="1"/>
</dbReference>
<feature type="transmembrane region" description="Helical" evidence="6">
    <location>
        <begin position="102"/>
        <end position="121"/>
    </location>
</feature>
<evidence type="ECO:0000256" key="6">
    <source>
        <dbReference type="SAM" id="Phobius"/>
    </source>
</evidence>
<feature type="transmembrane region" description="Helical" evidence="6">
    <location>
        <begin position="243"/>
        <end position="265"/>
    </location>
</feature>
<gene>
    <name evidence="8" type="ORF">EOD73_03840</name>
</gene>
<dbReference type="EMBL" id="SACM01000001">
    <property type="protein sequence ID" value="RVT88145.1"/>
    <property type="molecule type" value="Genomic_DNA"/>
</dbReference>
<evidence type="ECO:0000256" key="4">
    <source>
        <dbReference type="ARBA" id="ARBA00022989"/>
    </source>
</evidence>
<name>A0A437LRW7_9BURK</name>
<dbReference type="InterPro" id="IPR000620">
    <property type="entry name" value="EamA_dom"/>
</dbReference>
<evidence type="ECO:0000256" key="1">
    <source>
        <dbReference type="ARBA" id="ARBA00004651"/>
    </source>
</evidence>
<keyword evidence="2" id="KW-1003">Cell membrane</keyword>
<dbReference type="PANTHER" id="PTHR42920">
    <property type="entry name" value="OS03G0707200 PROTEIN-RELATED"/>
    <property type="match status" value="1"/>
</dbReference>
<dbReference type="OrthoDB" id="9804865at2"/>
<evidence type="ECO:0000259" key="7">
    <source>
        <dbReference type="Pfam" id="PF00892"/>
    </source>
</evidence>
<dbReference type="Proteomes" id="UP000288587">
    <property type="component" value="Unassembled WGS sequence"/>
</dbReference>
<keyword evidence="5 6" id="KW-0472">Membrane</keyword>
<dbReference type="InterPro" id="IPR051258">
    <property type="entry name" value="Diverse_Substrate_Transporter"/>
</dbReference>
<comment type="caution">
    <text evidence="8">The sequence shown here is derived from an EMBL/GenBank/DDBJ whole genome shotgun (WGS) entry which is preliminary data.</text>
</comment>
<evidence type="ECO:0000313" key="8">
    <source>
        <dbReference type="EMBL" id="RVT88145.1"/>
    </source>
</evidence>
<sequence length="302" mass="32088">MNRLQANLLLTAIAIVWASAFVAQAEGMKTLGPVAFTGVRFLLGALVVLPLAIWEWRRRPSLALPPLATRQWLPVSLGLGVLMGLGAVMQQIGIVSTTVTNAGFLTALYVPLVPIFSMLLLREPPHWSVWPGGLACLVGAFLLSGAHDLVLQPGDAWVIASAIPWALHVLFIGRVADRLAAPFLVACAQFAAVGVLNLLWAFAFEPFTWAQVQACAGPIAYTGLVSVGLAFTAQVVAQRYAEAADAAIILSSETVFAALFGAWLLGERLDGQGLLGCALILGALLAVQLLPLLHRRFVQRTA</sequence>
<comment type="subcellular location">
    <subcellularLocation>
        <location evidence="1">Cell membrane</location>
        <topology evidence="1">Multi-pass membrane protein</topology>
    </subcellularLocation>
</comment>
<dbReference type="Pfam" id="PF00892">
    <property type="entry name" value="EamA"/>
    <property type="match status" value="2"/>
</dbReference>
<evidence type="ECO:0000256" key="3">
    <source>
        <dbReference type="ARBA" id="ARBA00022692"/>
    </source>
</evidence>